<feature type="non-terminal residue" evidence="9">
    <location>
        <position position="1"/>
    </location>
</feature>
<evidence type="ECO:0000256" key="3">
    <source>
        <dbReference type="ARBA" id="ARBA00012755"/>
    </source>
</evidence>
<dbReference type="Gene3D" id="2.60.40.1180">
    <property type="entry name" value="Golgi alpha-mannosidase II"/>
    <property type="match status" value="1"/>
</dbReference>
<evidence type="ECO:0000256" key="4">
    <source>
        <dbReference type="ARBA" id="ARBA00022729"/>
    </source>
</evidence>
<evidence type="ECO:0000256" key="6">
    <source>
        <dbReference type="ARBA" id="ARBA00023295"/>
    </source>
</evidence>
<accession>A0AA36DAL2</accession>
<dbReference type="SUPFAM" id="SSF51445">
    <property type="entry name" value="(Trans)glycosidases"/>
    <property type="match status" value="1"/>
</dbReference>
<dbReference type="CDD" id="cd14792">
    <property type="entry name" value="GH27"/>
    <property type="match status" value="1"/>
</dbReference>
<evidence type="ECO:0000256" key="2">
    <source>
        <dbReference type="ARBA" id="ARBA00009743"/>
    </source>
</evidence>
<dbReference type="Pfam" id="PF17801">
    <property type="entry name" value="Melibiase_C"/>
    <property type="match status" value="1"/>
</dbReference>
<keyword evidence="7" id="KW-1015">Disulfide bond</keyword>
<evidence type="ECO:0000313" key="10">
    <source>
        <dbReference type="Proteomes" id="UP001177023"/>
    </source>
</evidence>
<dbReference type="Pfam" id="PF16499">
    <property type="entry name" value="Melibiase_2"/>
    <property type="match status" value="1"/>
</dbReference>
<dbReference type="PANTHER" id="PTHR11452">
    <property type="entry name" value="ALPHA-GALACTOSIDASE/ALPHA-N-ACETYLGALACTOSAMINIDASE"/>
    <property type="match status" value="1"/>
</dbReference>
<dbReference type="GO" id="GO:0016139">
    <property type="term" value="P:glycoside catabolic process"/>
    <property type="evidence" value="ECO:0007669"/>
    <property type="project" value="TreeGrafter"/>
</dbReference>
<keyword evidence="5 7" id="KW-0378">Hydrolase</keyword>
<protein>
    <recommendedName>
        <fullName evidence="3 7">Alpha-galactosidase</fullName>
        <ecNumber evidence="7">3.2.1.-</ecNumber>
    </recommendedName>
</protein>
<reference evidence="9" key="1">
    <citation type="submission" date="2023-06" db="EMBL/GenBank/DDBJ databases">
        <authorList>
            <person name="Delattre M."/>
        </authorList>
    </citation>
    <scope>NUCLEOTIDE SEQUENCE</scope>
    <source>
        <strain evidence="9">AF72</strain>
    </source>
</reference>
<dbReference type="EC" id="3.2.1.-" evidence="7"/>
<dbReference type="Proteomes" id="UP001177023">
    <property type="component" value="Unassembled WGS sequence"/>
</dbReference>
<dbReference type="InterPro" id="IPR041233">
    <property type="entry name" value="Melibiase_C"/>
</dbReference>
<dbReference type="AlphaFoldDB" id="A0AA36DAL2"/>
<keyword evidence="10" id="KW-1185">Reference proteome</keyword>
<name>A0AA36DAL2_9BILA</name>
<dbReference type="GO" id="GO:0009311">
    <property type="term" value="P:oligosaccharide metabolic process"/>
    <property type="evidence" value="ECO:0007669"/>
    <property type="project" value="TreeGrafter"/>
</dbReference>
<dbReference type="InterPro" id="IPR002241">
    <property type="entry name" value="Glyco_hydro_27"/>
</dbReference>
<dbReference type="Gene3D" id="3.20.20.70">
    <property type="entry name" value="Aldolase class I"/>
    <property type="match status" value="1"/>
</dbReference>
<dbReference type="GO" id="GO:0005737">
    <property type="term" value="C:cytoplasm"/>
    <property type="evidence" value="ECO:0007669"/>
    <property type="project" value="TreeGrafter"/>
</dbReference>
<comment type="similarity">
    <text evidence="2 7">Belongs to the glycosyl hydrolase 27 family.</text>
</comment>
<dbReference type="InterPro" id="IPR013785">
    <property type="entry name" value="Aldolase_TIM"/>
</dbReference>
<evidence type="ECO:0000256" key="7">
    <source>
        <dbReference type="RuleBase" id="RU361168"/>
    </source>
</evidence>
<comment type="catalytic activity">
    <reaction evidence="1">
        <text>Hydrolysis of terminal, non-reducing alpha-D-galactose residues in alpha-D-galactosides, including galactose oligosaccharides, galactomannans and galactolipids.</text>
        <dbReference type="EC" id="3.2.1.22"/>
    </reaction>
</comment>
<organism evidence="9 10">
    <name type="scientific">Mesorhabditis spiculigera</name>
    <dbReference type="NCBI Taxonomy" id="96644"/>
    <lineage>
        <taxon>Eukaryota</taxon>
        <taxon>Metazoa</taxon>
        <taxon>Ecdysozoa</taxon>
        <taxon>Nematoda</taxon>
        <taxon>Chromadorea</taxon>
        <taxon>Rhabditida</taxon>
        <taxon>Rhabditina</taxon>
        <taxon>Rhabditomorpha</taxon>
        <taxon>Rhabditoidea</taxon>
        <taxon>Rhabditidae</taxon>
        <taxon>Mesorhabditinae</taxon>
        <taxon>Mesorhabditis</taxon>
    </lineage>
</organism>
<evidence type="ECO:0000259" key="8">
    <source>
        <dbReference type="Pfam" id="PF17801"/>
    </source>
</evidence>
<proteinExistence type="inferred from homology"/>
<dbReference type="GO" id="GO:0004557">
    <property type="term" value="F:alpha-galactosidase activity"/>
    <property type="evidence" value="ECO:0007669"/>
    <property type="project" value="UniProtKB-EC"/>
</dbReference>
<dbReference type="InterPro" id="IPR013780">
    <property type="entry name" value="Glyco_hydro_b"/>
</dbReference>
<dbReference type="InterPro" id="IPR017853">
    <property type="entry name" value="GH"/>
</dbReference>
<comment type="caution">
    <text evidence="9">The sequence shown here is derived from an EMBL/GenBank/DDBJ whole genome shotgun (WGS) entry which is preliminary data.</text>
</comment>
<dbReference type="PRINTS" id="PR00740">
    <property type="entry name" value="GLHYDRLASE27"/>
</dbReference>
<feature type="domain" description="Alpha galactosidase C-terminal" evidence="8">
    <location>
        <begin position="229"/>
        <end position="295"/>
    </location>
</feature>
<dbReference type="EMBL" id="CATQJA010002664">
    <property type="protein sequence ID" value="CAJ0582820.1"/>
    <property type="molecule type" value="Genomic_DNA"/>
</dbReference>
<evidence type="ECO:0000256" key="5">
    <source>
        <dbReference type="ARBA" id="ARBA00022801"/>
    </source>
</evidence>
<keyword evidence="4" id="KW-0732">Signal</keyword>
<keyword evidence="6 7" id="KW-0326">Glycosidase</keyword>
<gene>
    <name evidence="9" type="ORF">MSPICULIGERA_LOCUS20950</name>
</gene>
<evidence type="ECO:0000256" key="1">
    <source>
        <dbReference type="ARBA" id="ARBA00001255"/>
    </source>
</evidence>
<sequence>MHDRGLNFGIYEDYGTKTCGGFPGSYGYVEKDAQTFADWDVDYLKLDGCWIDTDKMPAGYKQMEEALNKTGRSIVYSCSWPAYLIDKPEQVDYKLIAKSCNLWRNFDDINSSWKSIASIISYYDHNQDKHIPTHGPGQWHDPDMLVIGNPGITEDMAKTQMSIWAIWSAPLIMSNDLRTIAPVFARILQNRDVIAINQDPMGVMGRLVANTTNIGVYVKPIVPGDESGGHSYAVAVLNRDEQWSQDVSFVLSDIGLKASSGYVVEDLWTNVKYGIMRPGDKFSTRVRPTGTTLLRATLVDALRPYRNNRIRTDYVF</sequence>
<comment type="subunit">
    <text evidence="7">Homodimer.</text>
</comment>
<dbReference type="SUPFAM" id="SSF51011">
    <property type="entry name" value="Glycosyl hydrolase domain"/>
    <property type="match status" value="1"/>
</dbReference>
<dbReference type="PANTHER" id="PTHR11452:SF83">
    <property type="entry name" value="ALPHA-GALACTOSIDASE"/>
    <property type="match status" value="1"/>
</dbReference>
<evidence type="ECO:0000313" key="9">
    <source>
        <dbReference type="EMBL" id="CAJ0582820.1"/>
    </source>
</evidence>